<evidence type="ECO:0000313" key="2">
    <source>
        <dbReference type="EMBL" id="OJH33690.1"/>
    </source>
</evidence>
<dbReference type="PANTHER" id="PTHR14237:SF19">
    <property type="entry name" value="MITOCHONDRIAL AMIDOXIME REDUCING COMPONENT 1"/>
    <property type="match status" value="1"/>
</dbReference>
<dbReference type="Proteomes" id="UP000182229">
    <property type="component" value="Unassembled WGS sequence"/>
</dbReference>
<dbReference type="RefSeq" id="WP_071905289.1">
    <property type="nucleotide sequence ID" value="NZ_MPIN01000030.1"/>
</dbReference>
<comment type="caution">
    <text evidence="2">The sequence shown here is derived from an EMBL/GenBank/DDBJ whole genome shotgun (WGS) entry which is preliminary data.</text>
</comment>
<evidence type="ECO:0000313" key="3">
    <source>
        <dbReference type="Proteomes" id="UP000182229"/>
    </source>
</evidence>
<dbReference type="InterPro" id="IPR005302">
    <property type="entry name" value="MoCF_Sase_C"/>
</dbReference>
<dbReference type="SUPFAM" id="SSF50800">
    <property type="entry name" value="PK beta-barrel domain-like"/>
    <property type="match status" value="1"/>
</dbReference>
<dbReference type="STRING" id="83449.BON30_47495"/>
<protein>
    <submittedName>
        <fullName evidence="2">MOSC domain-containing protein</fullName>
    </submittedName>
</protein>
<name>A0A1L9AUK0_9BACT</name>
<dbReference type="Pfam" id="PF03473">
    <property type="entry name" value="MOSC"/>
    <property type="match status" value="1"/>
</dbReference>
<dbReference type="EMBL" id="MPIN01000030">
    <property type="protein sequence ID" value="OJH33690.1"/>
    <property type="molecule type" value="Genomic_DNA"/>
</dbReference>
<organism evidence="2 3">
    <name type="scientific">Cystobacter ferrugineus</name>
    <dbReference type="NCBI Taxonomy" id="83449"/>
    <lineage>
        <taxon>Bacteria</taxon>
        <taxon>Pseudomonadati</taxon>
        <taxon>Myxococcota</taxon>
        <taxon>Myxococcia</taxon>
        <taxon>Myxococcales</taxon>
        <taxon>Cystobacterineae</taxon>
        <taxon>Archangiaceae</taxon>
        <taxon>Cystobacter</taxon>
    </lineage>
</organism>
<dbReference type="InterPro" id="IPR005303">
    <property type="entry name" value="MOCOS_middle"/>
</dbReference>
<keyword evidence="3" id="KW-1185">Reference proteome</keyword>
<dbReference type="PANTHER" id="PTHR14237">
    <property type="entry name" value="MOLYBDOPTERIN COFACTOR SULFURASE MOSC"/>
    <property type="match status" value="1"/>
</dbReference>
<reference evidence="2 3" key="2">
    <citation type="submission" date="2016-12" db="EMBL/GenBank/DDBJ databases">
        <title>Draft Genome Sequence of Cystobacter ferrugineus Strain Cbfe23.</title>
        <authorList>
            <person name="Akbar S."/>
            <person name="Dowd S.E."/>
            <person name="Stevens D.C."/>
        </authorList>
    </citation>
    <scope>NUCLEOTIDE SEQUENCE [LARGE SCALE GENOMIC DNA]</scope>
    <source>
        <strain evidence="2 3">Cbfe23</strain>
    </source>
</reference>
<feature type="domain" description="MOSC" evidence="1">
    <location>
        <begin position="115"/>
        <end position="265"/>
    </location>
</feature>
<dbReference type="GO" id="GO:0030151">
    <property type="term" value="F:molybdenum ion binding"/>
    <property type="evidence" value="ECO:0007669"/>
    <property type="project" value="InterPro"/>
</dbReference>
<proteinExistence type="predicted"/>
<sequence length="268" mass="29856">MPTLSSLSIYPLKSCAELPLTHATVEPLGLQHDRRWMAVRSDGTCMTGRELPGFVHLRAVPVPEGLHLSAPGMPELVVPVPPADAPRLDVNVWNDICSAARAGDDADRWLSTYLREPARLVYVDARMQRPVDPKHAAPEDRVGFADAYPLLLISEASLADLNTRLPQPVEMNRFRPNLVVSGCEPFAEDRWKRLRIGEVELTLVKPCARCAFINVDTRTARPDSAQQPLRTLATYRNRDNKVMFGQNVIARRTGVLRVGDPVEVLEEV</sequence>
<dbReference type="GO" id="GO:0030170">
    <property type="term" value="F:pyridoxal phosphate binding"/>
    <property type="evidence" value="ECO:0007669"/>
    <property type="project" value="InterPro"/>
</dbReference>
<accession>A0A1L9AUK0</accession>
<reference evidence="3" key="1">
    <citation type="submission" date="2016-11" db="EMBL/GenBank/DDBJ databases">
        <authorList>
            <person name="Shukria A."/>
            <person name="Stevens D.C."/>
        </authorList>
    </citation>
    <scope>NUCLEOTIDE SEQUENCE [LARGE SCALE GENOMIC DNA]</scope>
    <source>
        <strain evidence="3">Cbfe23</strain>
    </source>
</reference>
<dbReference type="SUPFAM" id="SSF141673">
    <property type="entry name" value="MOSC N-terminal domain-like"/>
    <property type="match status" value="1"/>
</dbReference>
<dbReference type="GO" id="GO:0003824">
    <property type="term" value="F:catalytic activity"/>
    <property type="evidence" value="ECO:0007669"/>
    <property type="project" value="InterPro"/>
</dbReference>
<dbReference type="Gene3D" id="2.40.33.20">
    <property type="entry name" value="PK beta-barrel domain-like"/>
    <property type="match status" value="1"/>
</dbReference>
<evidence type="ECO:0000259" key="1">
    <source>
        <dbReference type="PROSITE" id="PS51340"/>
    </source>
</evidence>
<dbReference type="OrthoDB" id="581532at2"/>
<dbReference type="InterPro" id="IPR011037">
    <property type="entry name" value="Pyrv_Knase-like_insert_dom_sf"/>
</dbReference>
<gene>
    <name evidence="2" type="ORF">BON30_47495</name>
</gene>
<dbReference type="PROSITE" id="PS51340">
    <property type="entry name" value="MOSC"/>
    <property type="match status" value="1"/>
</dbReference>
<dbReference type="AlphaFoldDB" id="A0A1L9AUK0"/>
<dbReference type="Pfam" id="PF03476">
    <property type="entry name" value="MOSC_N"/>
    <property type="match status" value="1"/>
</dbReference>